<dbReference type="OrthoDB" id="7594814at2"/>
<protein>
    <submittedName>
        <fullName evidence="1">Mu-like prophage FluMu protein GP27</fullName>
    </submittedName>
</protein>
<evidence type="ECO:0000313" key="1">
    <source>
        <dbReference type="EMBL" id="ABS69725.1"/>
    </source>
</evidence>
<reference evidence="1 2" key="1">
    <citation type="submission" date="2007-07" db="EMBL/GenBank/DDBJ databases">
        <title>Complete sequence of chromosome of Xanthobacter autotrophicus Py2.</title>
        <authorList>
            <consortium name="US DOE Joint Genome Institute"/>
            <person name="Copeland A."/>
            <person name="Lucas S."/>
            <person name="Lapidus A."/>
            <person name="Barry K."/>
            <person name="Glavina del Rio T."/>
            <person name="Hammon N."/>
            <person name="Israni S."/>
            <person name="Dalin E."/>
            <person name="Tice H."/>
            <person name="Pitluck S."/>
            <person name="Sims D."/>
            <person name="Brettin T."/>
            <person name="Bruce D."/>
            <person name="Detter J.C."/>
            <person name="Han C."/>
            <person name="Tapia R."/>
            <person name="Brainard J."/>
            <person name="Schmutz J."/>
            <person name="Larimer F."/>
            <person name="Land M."/>
            <person name="Hauser L."/>
            <person name="Kyrpides N."/>
            <person name="Kim E."/>
            <person name="Ensigns S.A."/>
            <person name="Richardson P."/>
        </authorList>
    </citation>
    <scope>NUCLEOTIDE SEQUENCE [LARGE SCALE GENOMIC DNA]</scope>
    <source>
        <strain evidence="2">ATCC BAA-1158 / Py2</strain>
    </source>
</reference>
<dbReference type="AlphaFoldDB" id="A7INX9"/>
<keyword evidence="2" id="KW-1185">Reference proteome</keyword>
<evidence type="ECO:0000313" key="2">
    <source>
        <dbReference type="Proteomes" id="UP000002417"/>
    </source>
</evidence>
<dbReference type="Proteomes" id="UP000002417">
    <property type="component" value="Chromosome"/>
</dbReference>
<dbReference type="eggNOG" id="ENOG5032TIH">
    <property type="taxonomic scope" value="Bacteria"/>
</dbReference>
<dbReference type="HOGENOM" id="CLU_120444_1_0_5"/>
<name>A7INX9_XANP2</name>
<gene>
    <name evidence="1" type="ordered locus">Xaut_4504</name>
</gene>
<dbReference type="InterPro" id="IPR021874">
    <property type="entry name" value="Phage_Mu_Gp27"/>
</dbReference>
<proteinExistence type="predicted"/>
<sequence>MGKRSSVDVLPQEVKDWLMRLREQGATYDQIVAKLREMDSLAVPIPSRSALHRHMQEAERTKEMVDRQRVVAEAMVKELGEVDDSRVTRGNIAMLHAILTRVQQTALDAMMTGDGNIDMSAGEVMQLAKALDHLGKAAKDDVARTAAIRKLAKEEVLKTAEAAVGAAEAGGHAMSGEELLRKIREDIYGIYEK</sequence>
<accession>A7INX9</accession>
<dbReference type="EMBL" id="CP000781">
    <property type="protein sequence ID" value="ABS69725.1"/>
    <property type="molecule type" value="Genomic_DNA"/>
</dbReference>
<dbReference type="STRING" id="78245.Xaut_4504"/>
<dbReference type="Pfam" id="PF11985">
    <property type="entry name" value="Phage_Mu_Gp27"/>
    <property type="match status" value="1"/>
</dbReference>
<dbReference type="KEGG" id="xau:Xaut_4504"/>
<organism evidence="1 2">
    <name type="scientific">Xanthobacter autotrophicus (strain ATCC BAA-1158 / Py2)</name>
    <dbReference type="NCBI Taxonomy" id="78245"/>
    <lineage>
        <taxon>Bacteria</taxon>
        <taxon>Pseudomonadati</taxon>
        <taxon>Pseudomonadota</taxon>
        <taxon>Alphaproteobacteria</taxon>
        <taxon>Hyphomicrobiales</taxon>
        <taxon>Xanthobacteraceae</taxon>
        <taxon>Xanthobacter</taxon>
    </lineage>
</organism>